<accession>A0ABT5E0L6</accession>
<dbReference type="RefSeq" id="WP_272087466.1">
    <property type="nucleotide sequence ID" value="NZ_JAQNDL010000002.1"/>
</dbReference>
<dbReference type="PANTHER" id="PTHR30600:SF4">
    <property type="entry name" value="CYTOCHROME C DOMAIN-CONTAINING PROTEIN"/>
    <property type="match status" value="1"/>
</dbReference>
<evidence type="ECO:0000256" key="4">
    <source>
        <dbReference type="PROSITE-ProRule" id="PRU00433"/>
    </source>
</evidence>
<reference evidence="6 7" key="1">
    <citation type="submission" date="2022-11" db="EMBL/GenBank/DDBJ databases">
        <title>Minimal conservation of predation-associated metabolite biosynthetic gene clusters underscores biosynthetic potential of Myxococcota including descriptions for ten novel species: Archangium lansinium sp. nov., Myxococcus landrumus sp. nov., Nannocystis bai.</title>
        <authorList>
            <person name="Ahearne A."/>
            <person name="Stevens C."/>
            <person name="Dowd S."/>
        </authorList>
    </citation>
    <scope>NUCLEOTIDE SEQUENCE [LARGE SCALE GENOMIC DNA]</scope>
    <source>
        <strain evidence="6 7">BB15-2</strain>
    </source>
</reference>
<dbReference type="InterPro" id="IPR036909">
    <property type="entry name" value="Cyt_c-like_dom_sf"/>
</dbReference>
<dbReference type="InterPro" id="IPR010538">
    <property type="entry name" value="DHOR"/>
</dbReference>
<dbReference type="Gene3D" id="1.10.760.10">
    <property type="entry name" value="Cytochrome c-like domain"/>
    <property type="match status" value="1"/>
</dbReference>
<organism evidence="6 7">
    <name type="scientific">Nannocystis bainbridge</name>
    <dbReference type="NCBI Taxonomy" id="2995303"/>
    <lineage>
        <taxon>Bacteria</taxon>
        <taxon>Pseudomonadati</taxon>
        <taxon>Myxococcota</taxon>
        <taxon>Polyangia</taxon>
        <taxon>Nannocystales</taxon>
        <taxon>Nannocystaceae</taxon>
        <taxon>Nannocystis</taxon>
    </lineage>
</organism>
<dbReference type="EMBL" id="JAQNDL010000002">
    <property type="protein sequence ID" value="MDC0718955.1"/>
    <property type="molecule type" value="Genomic_DNA"/>
</dbReference>
<proteinExistence type="predicted"/>
<evidence type="ECO:0000256" key="3">
    <source>
        <dbReference type="ARBA" id="ARBA00023004"/>
    </source>
</evidence>
<keyword evidence="7" id="KW-1185">Reference proteome</keyword>
<keyword evidence="2 4" id="KW-0479">Metal-binding</keyword>
<evidence type="ECO:0000313" key="7">
    <source>
        <dbReference type="Proteomes" id="UP001221686"/>
    </source>
</evidence>
<dbReference type="Proteomes" id="UP001221686">
    <property type="component" value="Unassembled WGS sequence"/>
</dbReference>
<dbReference type="PROSITE" id="PS51007">
    <property type="entry name" value="CYTC"/>
    <property type="match status" value="1"/>
</dbReference>
<protein>
    <submittedName>
        <fullName evidence="6">Di-heme oxidoredictase family protein</fullName>
    </submittedName>
</protein>
<evidence type="ECO:0000259" key="5">
    <source>
        <dbReference type="PROSITE" id="PS51007"/>
    </source>
</evidence>
<keyword evidence="3 4" id="KW-0408">Iron</keyword>
<evidence type="ECO:0000256" key="2">
    <source>
        <dbReference type="ARBA" id="ARBA00022723"/>
    </source>
</evidence>
<name>A0ABT5E0L6_9BACT</name>
<dbReference type="PROSITE" id="PS51257">
    <property type="entry name" value="PROKAR_LIPOPROTEIN"/>
    <property type="match status" value="1"/>
</dbReference>
<dbReference type="PIRSF" id="PIRSF028099">
    <property type="entry name" value="DUF1111"/>
    <property type="match status" value="1"/>
</dbReference>
<sequence length="458" mass="49259">MRRLPVFLALFFGASCEDLAPALEPGEELAGGDTTIRDESPNAFSYSARNMTFERRQRFVVGNSFFNKNWVIAPASTTGRDGLGPTFNARSCSACHFKDGRGRPPEADEPFTSMLLRLSIPGEGLHGGPRDVPGYGDQLQPNAIDGVAPEAVPKVTWVERPGAFADGEAYSLRVPTYTLEDPAYGPLPADLFISPRVAPVMIGMGLLEAIPEADIVAREDPRDADGDGISGRANYVWDLAADAAVLGRFGWKANQSTIAQQTAGAFLGDMGLTTEMFPLENCPEGQPECAAAPHGGQPEVTADLLEDVVFYTATLAVPARRGADAPEVLRGKGLFAAAGCVDCHVPRHITAADAAIDEVRGQTIWPYTDLLLHDMGDGLGDGRRDYLADGNEWRTPPLWGIGLVETVNRHTSFLHDGRARSLMEAVLWHGGEAEPAREAVRSFSADERADLIAFLESL</sequence>
<keyword evidence="1 4" id="KW-0349">Heme</keyword>
<comment type="caution">
    <text evidence="6">The sequence shown here is derived from an EMBL/GenBank/DDBJ whole genome shotgun (WGS) entry which is preliminary data.</text>
</comment>
<dbReference type="SUPFAM" id="SSF46626">
    <property type="entry name" value="Cytochrome c"/>
    <property type="match status" value="1"/>
</dbReference>
<dbReference type="InterPro" id="IPR009056">
    <property type="entry name" value="Cyt_c-like_dom"/>
</dbReference>
<evidence type="ECO:0000256" key="1">
    <source>
        <dbReference type="ARBA" id="ARBA00022617"/>
    </source>
</evidence>
<dbReference type="Pfam" id="PF06537">
    <property type="entry name" value="DHOR"/>
    <property type="match status" value="2"/>
</dbReference>
<gene>
    <name evidence="6" type="ORF">POL25_18775</name>
</gene>
<feature type="domain" description="Cytochrome c" evidence="5">
    <location>
        <begin position="326"/>
        <end position="458"/>
    </location>
</feature>
<dbReference type="InterPro" id="IPR051395">
    <property type="entry name" value="Cytochrome_c_Peroxidase/MauG"/>
</dbReference>
<dbReference type="PANTHER" id="PTHR30600">
    <property type="entry name" value="CYTOCHROME C PEROXIDASE-RELATED"/>
    <property type="match status" value="1"/>
</dbReference>
<evidence type="ECO:0000313" key="6">
    <source>
        <dbReference type="EMBL" id="MDC0718955.1"/>
    </source>
</evidence>